<dbReference type="SUPFAM" id="SSF63411">
    <property type="entry name" value="LuxS/MPP-like metallohydrolase"/>
    <property type="match status" value="4"/>
</dbReference>
<organism evidence="6 7">
    <name type="scientific">Thermanaerovibrio acidaminovorans (strain ATCC 49978 / DSM 6589 / Su883)</name>
    <name type="common">Selenomonas acidaminovorans</name>
    <dbReference type="NCBI Taxonomy" id="525903"/>
    <lineage>
        <taxon>Bacteria</taxon>
        <taxon>Thermotogati</taxon>
        <taxon>Synergistota</taxon>
        <taxon>Synergistia</taxon>
        <taxon>Synergistales</taxon>
        <taxon>Synergistaceae</taxon>
        <taxon>Thermanaerovibrio</taxon>
    </lineage>
</organism>
<dbReference type="eggNOG" id="COG0612">
    <property type="taxonomic scope" value="Bacteria"/>
</dbReference>
<dbReference type="GO" id="GO:0046872">
    <property type="term" value="F:metal ion binding"/>
    <property type="evidence" value="ECO:0007669"/>
    <property type="project" value="InterPro"/>
</dbReference>
<dbReference type="PANTHER" id="PTHR11851">
    <property type="entry name" value="METALLOPROTEASE"/>
    <property type="match status" value="1"/>
</dbReference>
<dbReference type="Gene3D" id="3.30.830.10">
    <property type="entry name" value="Metalloenzyme, LuxS/M16 peptidase-like"/>
    <property type="match status" value="4"/>
</dbReference>
<protein>
    <submittedName>
        <fullName evidence="6">Processing peptidase</fullName>
        <ecNumber evidence="6">3.4.24.64</ecNumber>
    </submittedName>
</protein>
<keyword evidence="3" id="KW-0732">Signal</keyword>
<dbReference type="EC" id="3.4.24.64" evidence="6"/>
<dbReference type="InterPro" id="IPR050361">
    <property type="entry name" value="MPP/UQCRC_Complex"/>
</dbReference>
<dbReference type="HOGENOM" id="CLU_007487_1_1_0"/>
<comment type="similarity">
    <text evidence="1 2">Belongs to the peptidase M16 family.</text>
</comment>
<evidence type="ECO:0000256" key="3">
    <source>
        <dbReference type="SAM" id="SignalP"/>
    </source>
</evidence>
<accession>D1B8X9</accession>
<feature type="domain" description="Peptidase M16 N-terminal" evidence="4">
    <location>
        <begin position="45"/>
        <end position="191"/>
    </location>
</feature>
<dbReference type="RefSeq" id="WP_012869248.1">
    <property type="nucleotide sequence ID" value="NC_013522.1"/>
</dbReference>
<feature type="chain" id="PRO_5003021340" evidence="3">
    <location>
        <begin position="23"/>
        <end position="903"/>
    </location>
</feature>
<sequence length="903" mass="100390">MKHAIPLLVMGFLLVSWAPAFGAARVKAEPSIGGVTEYQLGNGLKVLLIRDPGASNVTVNVVYRVGSSDERDGQRGLAHLLEHLLFKGTPSHPDIPSEIAARGGRANGTTWTDRTCYFQTLPATMENLRWALSLESERMTSARITAEELERERGVVINELVRGENDPVSVLLNRLSSVAFDWHTYGNSTIGNRRDLETVSLDEVLGFYRSFVRPDNGVLVIASPFEDREVLGEVEARFGSIPRPSHPVPRRVSQELGKDGDRFVRLRQPGQFRAVGALYHGPAGSSPEAAAFQVLMEVMGLEPSGGLYRELVMKGLAGAVWAGSFLFRDSSMGLVLAQLPMDGNPDRAAEVMLSVLEDPSRIDQRDVEQAKQRLMKKMDLKYANPDDLAVELTEWISRGDWRLFFAHRRRLEMVSVEDVRRVASRYLVRDNRTWGIFEPSDRRVLISTDGPRDVEPGELSALGGLQEQGEAVGPSPEALEARTSRFRVSGLKGAVINKRTRGGWVYGRLGLNFGNLSDLEGRSVIGEVLSRYLGRGAGDLSREEVQREFDRLRASVSFSGSATGVTVDLKVPVENLEGVLALVARCLREPRFDEGELRVLKLEMRSEIEDQLDDPSVLAEEELDRAFNPYPVGDVRRPVPMAERLRAIDSVRLRDLRDFHRRFFGLVDGELAVVGPVEEGALMGMMSSLFGGWVPRATYERVPYPFVAVEGGRRRVEVPGKPNATVAAWAPLRLTQDSPDYPALLVAVNVLGGGWLDSRLARRIRHQDGTSYGVRLSLNAFDPDESARLEFWAIAAPGDVERVRESFYDEVRRALEGGFTAEEVSRAKAFILEGVKVDRSQDGKLVRRMERDLYLGRDFGWHRRMEEAVGAVTSDSALEALRRHLRGPEAFLLVEVGSFEGRP</sequence>
<evidence type="ECO:0000256" key="2">
    <source>
        <dbReference type="RuleBase" id="RU004447"/>
    </source>
</evidence>
<evidence type="ECO:0000256" key="1">
    <source>
        <dbReference type="ARBA" id="ARBA00007261"/>
    </source>
</evidence>
<proteinExistence type="inferred from homology"/>
<dbReference type="InterPro" id="IPR001431">
    <property type="entry name" value="Pept_M16_Zn_BS"/>
</dbReference>
<feature type="domain" description="Peptidase M16 C-terminal" evidence="5">
    <location>
        <begin position="199"/>
        <end position="374"/>
    </location>
</feature>
<feature type="domain" description="Peptidase M16 C-terminal" evidence="5">
    <location>
        <begin position="652"/>
        <end position="829"/>
    </location>
</feature>
<dbReference type="PROSITE" id="PS00143">
    <property type="entry name" value="INSULINASE"/>
    <property type="match status" value="1"/>
</dbReference>
<dbReference type="GO" id="GO:0004222">
    <property type="term" value="F:metalloendopeptidase activity"/>
    <property type="evidence" value="ECO:0007669"/>
    <property type="project" value="UniProtKB-EC"/>
</dbReference>
<dbReference type="GO" id="GO:0006508">
    <property type="term" value="P:proteolysis"/>
    <property type="evidence" value="ECO:0007669"/>
    <property type="project" value="InterPro"/>
</dbReference>
<dbReference type="InterPro" id="IPR011249">
    <property type="entry name" value="Metalloenz_LuxS/M16"/>
</dbReference>
<evidence type="ECO:0000313" key="7">
    <source>
        <dbReference type="Proteomes" id="UP000002030"/>
    </source>
</evidence>
<name>D1B8X9_THEAS</name>
<dbReference type="InterPro" id="IPR007863">
    <property type="entry name" value="Peptidase_M16_C"/>
</dbReference>
<dbReference type="Proteomes" id="UP000002030">
    <property type="component" value="Chromosome"/>
</dbReference>
<dbReference type="Pfam" id="PF05193">
    <property type="entry name" value="Peptidase_M16_C"/>
    <property type="match status" value="2"/>
</dbReference>
<evidence type="ECO:0000259" key="4">
    <source>
        <dbReference type="Pfam" id="PF00675"/>
    </source>
</evidence>
<dbReference type="PANTHER" id="PTHR11851:SF49">
    <property type="entry name" value="MITOCHONDRIAL-PROCESSING PEPTIDASE SUBUNIT ALPHA"/>
    <property type="match status" value="1"/>
</dbReference>
<dbReference type="InterPro" id="IPR011765">
    <property type="entry name" value="Pept_M16_N"/>
</dbReference>
<feature type="signal peptide" evidence="3">
    <location>
        <begin position="1"/>
        <end position="22"/>
    </location>
</feature>
<evidence type="ECO:0000313" key="6">
    <source>
        <dbReference type="EMBL" id="ACZ18732.1"/>
    </source>
</evidence>
<dbReference type="OrthoDB" id="9811314at2"/>
<keyword evidence="6" id="KW-0378">Hydrolase</keyword>
<dbReference type="EMBL" id="CP001818">
    <property type="protein sequence ID" value="ACZ18732.1"/>
    <property type="molecule type" value="Genomic_DNA"/>
</dbReference>
<dbReference type="KEGG" id="tai:Taci_0496"/>
<dbReference type="Pfam" id="PF00675">
    <property type="entry name" value="Peptidase_M16"/>
    <property type="match status" value="1"/>
</dbReference>
<keyword evidence="7" id="KW-1185">Reference proteome</keyword>
<dbReference type="STRING" id="525903.Taci_0496"/>
<reference evidence="6 7" key="1">
    <citation type="journal article" date="2009" name="Stand. Genomic Sci.">
        <title>Complete genome sequence of Thermanaerovibrio acidaminovorans type strain (Su883).</title>
        <authorList>
            <person name="Chovatia M."/>
            <person name="Sikorski J."/>
            <person name="Schroder M."/>
            <person name="Lapidus A."/>
            <person name="Nolan M."/>
            <person name="Tice H."/>
            <person name="Glavina Del Rio T."/>
            <person name="Copeland A."/>
            <person name="Cheng J.F."/>
            <person name="Lucas S."/>
            <person name="Chen F."/>
            <person name="Bruce D."/>
            <person name="Goodwin L."/>
            <person name="Pitluck S."/>
            <person name="Ivanova N."/>
            <person name="Mavromatis K."/>
            <person name="Ovchinnikova G."/>
            <person name="Pati A."/>
            <person name="Chen A."/>
            <person name="Palaniappan K."/>
            <person name="Land M."/>
            <person name="Hauser L."/>
            <person name="Chang Y.J."/>
            <person name="Jeffries C.D."/>
            <person name="Chain P."/>
            <person name="Saunders E."/>
            <person name="Detter J.C."/>
            <person name="Brettin T."/>
            <person name="Rohde M."/>
            <person name="Goker M."/>
            <person name="Spring S."/>
            <person name="Bristow J."/>
            <person name="Markowitz V."/>
            <person name="Hugenholtz P."/>
            <person name="Kyrpides N.C."/>
            <person name="Klenk H.P."/>
            <person name="Eisen J.A."/>
        </authorList>
    </citation>
    <scope>NUCLEOTIDE SEQUENCE [LARGE SCALE GENOMIC DNA]</scope>
    <source>
        <strain evidence="7">ATCC 49978 / DSM 6589 / Su883</strain>
    </source>
</reference>
<dbReference type="AlphaFoldDB" id="D1B8X9"/>
<dbReference type="EnsemblBacteria" id="ACZ18732">
    <property type="protein sequence ID" value="ACZ18732"/>
    <property type="gene ID" value="Taci_0496"/>
</dbReference>
<evidence type="ECO:0000259" key="5">
    <source>
        <dbReference type="Pfam" id="PF05193"/>
    </source>
</evidence>
<dbReference type="PATRIC" id="fig|525903.6.peg.501"/>
<gene>
    <name evidence="6" type="ordered locus">Taci_0496</name>
</gene>